<evidence type="ECO:0000259" key="10">
    <source>
        <dbReference type="PROSITE" id="PS51883"/>
    </source>
</evidence>
<dbReference type="SUPFAM" id="SSF52540">
    <property type="entry name" value="P-loop containing nucleoside triphosphate hydrolases"/>
    <property type="match status" value="1"/>
</dbReference>
<comment type="similarity">
    <text evidence="1 7">Belongs to the TRAFAC class OBG-HflX-like GTPase superfamily. OBG GTPase family.</text>
</comment>
<dbReference type="PIRSF" id="PIRSF002401">
    <property type="entry name" value="GTP_bd_Obg/CgtA"/>
    <property type="match status" value="1"/>
</dbReference>
<comment type="subunit">
    <text evidence="7">Monomer.</text>
</comment>
<organism evidence="11 12">
    <name type="scientific">Stakelama saccharophila</name>
    <dbReference type="NCBI Taxonomy" id="3075605"/>
    <lineage>
        <taxon>Bacteria</taxon>
        <taxon>Pseudomonadati</taxon>
        <taxon>Pseudomonadota</taxon>
        <taxon>Alphaproteobacteria</taxon>
        <taxon>Sphingomonadales</taxon>
        <taxon>Sphingomonadaceae</taxon>
        <taxon>Stakelama</taxon>
    </lineage>
</organism>
<keyword evidence="4 7" id="KW-0378">Hydrolase</keyword>
<evidence type="ECO:0000256" key="2">
    <source>
        <dbReference type="ARBA" id="ARBA00022723"/>
    </source>
</evidence>
<dbReference type="PROSITE" id="PS51710">
    <property type="entry name" value="G_OBG"/>
    <property type="match status" value="1"/>
</dbReference>
<keyword evidence="12" id="KW-1185">Reference proteome</keyword>
<dbReference type="PRINTS" id="PR00326">
    <property type="entry name" value="GTP1OBG"/>
</dbReference>
<evidence type="ECO:0000256" key="4">
    <source>
        <dbReference type="ARBA" id="ARBA00022801"/>
    </source>
</evidence>
<accession>A0ABZ0BCL3</accession>
<feature type="binding site" evidence="7">
    <location>
        <begin position="166"/>
        <end position="173"/>
    </location>
    <ligand>
        <name>GTP</name>
        <dbReference type="ChEBI" id="CHEBI:37565"/>
    </ligand>
</feature>
<evidence type="ECO:0000259" key="9">
    <source>
        <dbReference type="PROSITE" id="PS51710"/>
    </source>
</evidence>
<dbReference type="Pfam" id="PF01018">
    <property type="entry name" value="GTP1_OBG"/>
    <property type="match status" value="1"/>
</dbReference>
<feature type="domain" description="Obg" evidence="10">
    <location>
        <begin position="1"/>
        <end position="159"/>
    </location>
</feature>
<protein>
    <recommendedName>
        <fullName evidence="7">GTPase Obg</fullName>
        <ecNumber evidence="7">3.6.5.-</ecNumber>
    </recommendedName>
    <alternativeName>
        <fullName evidence="7">GTP-binding protein Obg</fullName>
    </alternativeName>
</protein>
<feature type="binding site" evidence="7">
    <location>
        <begin position="212"/>
        <end position="215"/>
    </location>
    <ligand>
        <name>GTP</name>
        <dbReference type="ChEBI" id="CHEBI:37565"/>
    </ligand>
</feature>
<dbReference type="InterPro" id="IPR045086">
    <property type="entry name" value="OBG_GTPase"/>
</dbReference>
<dbReference type="CDD" id="cd01898">
    <property type="entry name" value="Obg"/>
    <property type="match status" value="1"/>
</dbReference>
<keyword evidence="7" id="KW-0963">Cytoplasm</keyword>
<evidence type="ECO:0000256" key="6">
    <source>
        <dbReference type="ARBA" id="ARBA00023134"/>
    </source>
</evidence>
<reference evidence="11 12" key="1">
    <citation type="submission" date="2023-09" db="EMBL/GenBank/DDBJ databases">
        <authorList>
            <person name="Rey-Velasco X."/>
        </authorList>
    </citation>
    <scope>NUCLEOTIDE SEQUENCE [LARGE SCALE GENOMIC DNA]</scope>
    <source>
        <strain evidence="11 12">W311</strain>
    </source>
</reference>
<dbReference type="PROSITE" id="PS00905">
    <property type="entry name" value="GTP1_OBG"/>
    <property type="match status" value="1"/>
</dbReference>
<dbReference type="InterPro" id="IPR036726">
    <property type="entry name" value="GTP1_OBG_dom_sf"/>
</dbReference>
<evidence type="ECO:0000256" key="7">
    <source>
        <dbReference type="HAMAP-Rule" id="MF_01454"/>
    </source>
</evidence>
<dbReference type="EC" id="3.6.5.-" evidence="7"/>
<evidence type="ECO:0000256" key="8">
    <source>
        <dbReference type="SAM" id="MobiDB-lite"/>
    </source>
</evidence>
<sequence length="351" mass="37474">MHFLDQAKIYVRSGAGGPGAVSFRREKYIEFGGPDGGDGGKGGDIVFEAVPGLNTLIDFRYTQHFRAPRGKGGAGANRTGAGGEDLVIKVPVGTQVISEDKEHVLMDFTRVGQREVFLRGGDGGRGNMSYKSSTNRAPRQHGTGWPGEEAWIWLRLKLLADIGLVGLPNAGKSTFVNAVTNARAKVGDYAFTTTRPQLGVVKHKGREFVVADIPGLIEGAADGVGIGDRFLGHVERCKVLLHLVDAHAPDLTQAYRTVRDELESYGAGLADKREVLVLNKTDLLDAELTDALRAELADASGAEVLPASGATGAGMEALLDRLIEALGPMRNDDAQKPDDKDPAEPIEWSPI</sequence>
<dbReference type="NCBIfam" id="NF008956">
    <property type="entry name" value="PRK12299.1"/>
    <property type="match status" value="1"/>
</dbReference>
<evidence type="ECO:0000256" key="1">
    <source>
        <dbReference type="ARBA" id="ARBA00007699"/>
    </source>
</evidence>
<feature type="binding site" evidence="7">
    <location>
        <begin position="279"/>
        <end position="282"/>
    </location>
    <ligand>
        <name>GTP</name>
        <dbReference type="ChEBI" id="CHEBI:37565"/>
    </ligand>
</feature>
<dbReference type="PROSITE" id="PS51883">
    <property type="entry name" value="OBG"/>
    <property type="match status" value="1"/>
</dbReference>
<dbReference type="InterPro" id="IPR027417">
    <property type="entry name" value="P-loop_NTPase"/>
</dbReference>
<dbReference type="Gene3D" id="2.70.210.12">
    <property type="entry name" value="GTP1/OBG domain"/>
    <property type="match status" value="1"/>
</dbReference>
<dbReference type="InterPro" id="IPR031167">
    <property type="entry name" value="G_OBG"/>
</dbReference>
<dbReference type="InterPro" id="IPR006169">
    <property type="entry name" value="GTP1_OBG_dom"/>
</dbReference>
<feature type="binding site" evidence="7">
    <location>
        <begin position="308"/>
        <end position="310"/>
    </location>
    <ligand>
        <name>GTP</name>
        <dbReference type="ChEBI" id="CHEBI:37565"/>
    </ligand>
</feature>
<comment type="cofactor">
    <cofactor evidence="7">
        <name>Mg(2+)</name>
        <dbReference type="ChEBI" id="CHEBI:18420"/>
    </cofactor>
</comment>
<gene>
    <name evidence="11" type="primary">obgE</name>
    <name evidence="7" type="synonym">obg</name>
    <name evidence="11" type="ORF">RPR59_06715</name>
</gene>
<dbReference type="NCBIfam" id="NF008955">
    <property type="entry name" value="PRK12297.1"/>
    <property type="match status" value="1"/>
</dbReference>
<dbReference type="NCBIfam" id="TIGR00231">
    <property type="entry name" value="small_GTP"/>
    <property type="match status" value="1"/>
</dbReference>
<keyword evidence="5 7" id="KW-0460">Magnesium</keyword>
<dbReference type="EMBL" id="CP135076">
    <property type="protein sequence ID" value="WNO54932.1"/>
    <property type="molecule type" value="Genomic_DNA"/>
</dbReference>
<evidence type="ECO:0000256" key="5">
    <source>
        <dbReference type="ARBA" id="ARBA00022842"/>
    </source>
</evidence>
<proteinExistence type="inferred from homology"/>
<dbReference type="Proteomes" id="UP001302249">
    <property type="component" value="Chromosome"/>
</dbReference>
<dbReference type="PANTHER" id="PTHR11702">
    <property type="entry name" value="DEVELOPMENTALLY REGULATED GTP-BINDING PROTEIN-RELATED"/>
    <property type="match status" value="1"/>
</dbReference>
<evidence type="ECO:0000313" key="11">
    <source>
        <dbReference type="EMBL" id="WNO54932.1"/>
    </source>
</evidence>
<feature type="compositionally biased region" description="Basic and acidic residues" evidence="8">
    <location>
        <begin position="330"/>
        <end position="343"/>
    </location>
</feature>
<dbReference type="PANTHER" id="PTHR11702:SF31">
    <property type="entry name" value="MITOCHONDRIAL RIBOSOME-ASSOCIATED GTPASE 2"/>
    <property type="match status" value="1"/>
</dbReference>
<comment type="function">
    <text evidence="7">An essential GTPase which binds GTP, GDP and possibly (p)ppGpp with moderate affinity, with high nucleotide exchange rates and a fairly low GTP hydrolysis rate. Plays a role in control of the cell cycle, stress response, ribosome biogenesis and in those bacteria that undergo differentiation, in morphogenesis control.</text>
</comment>
<dbReference type="NCBIfam" id="TIGR02729">
    <property type="entry name" value="Obg_CgtA"/>
    <property type="match status" value="1"/>
</dbReference>
<feature type="binding site" evidence="7">
    <location>
        <position position="173"/>
    </location>
    <ligand>
        <name>Mg(2+)</name>
        <dbReference type="ChEBI" id="CHEBI:18420"/>
    </ligand>
</feature>
<dbReference type="InterPro" id="IPR005225">
    <property type="entry name" value="Small_GTP-bd"/>
</dbReference>
<dbReference type="InterPro" id="IPR014100">
    <property type="entry name" value="GTP-bd_Obg/CgtA"/>
</dbReference>
<evidence type="ECO:0000313" key="12">
    <source>
        <dbReference type="Proteomes" id="UP001302249"/>
    </source>
</evidence>
<dbReference type="HAMAP" id="MF_01454">
    <property type="entry name" value="GTPase_Obg"/>
    <property type="match status" value="1"/>
</dbReference>
<evidence type="ECO:0000256" key="3">
    <source>
        <dbReference type="ARBA" id="ARBA00022741"/>
    </source>
</evidence>
<dbReference type="SUPFAM" id="SSF82051">
    <property type="entry name" value="Obg GTP-binding protein N-terminal domain"/>
    <property type="match status" value="1"/>
</dbReference>
<keyword evidence="6 7" id="KW-0342">GTP-binding</keyword>
<comment type="caution">
    <text evidence="7">Lacks conserved residue(s) required for the propagation of feature annotation.</text>
</comment>
<dbReference type="InterPro" id="IPR006073">
    <property type="entry name" value="GTP-bd"/>
</dbReference>
<feature type="domain" description="OBG-type G" evidence="9">
    <location>
        <begin position="160"/>
        <end position="327"/>
    </location>
</feature>
<dbReference type="RefSeq" id="WP_313917961.1">
    <property type="nucleotide sequence ID" value="NZ_CP135076.1"/>
</dbReference>
<feature type="binding site" evidence="7">
    <location>
        <position position="193"/>
    </location>
    <ligand>
        <name>Mg(2+)</name>
        <dbReference type="ChEBI" id="CHEBI:18420"/>
    </ligand>
</feature>
<comment type="subcellular location">
    <subcellularLocation>
        <location evidence="7">Cytoplasm</location>
    </subcellularLocation>
</comment>
<dbReference type="Pfam" id="PF01926">
    <property type="entry name" value="MMR_HSR1"/>
    <property type="match status" value="1"/>
</dbReference>
<keyword evidence="2 7" id="KW-0479">Metal-binding</keyword>
<feature type="region of interest" description="Disordered" evidence="8">
    <location>
        <begin position="328"/>
        <end position="351"/>
    </location>
</feature>
<keyword evidence="3 7" id="KW-0547">Nucleotide-binding</keyword>
<name>A0ABZ0BCL3_9SPHN</name>
<dbReference type="Gene3D" id="3.40.50.300">
    <property type="entry name" value="P-loop containing nucleotide triphosphate hydrolases"/>
    <property type="match status" value="1"/>
</dbReference>
<dbReference type="InterPro" id="IPR006074">
    <property type="entry name" value="GTP1-OBG_CS"/>
</dbReference>